<sequence length="83" mass="8331">MDIQNRIALVTGAGEGTGRAKAGSMRATACLGDLPGVVIDRALASLAPGDETPPVTLGALCDAVIDLVEDESARGKVVVLSRG</sequence>
<organism evidence="1 2">
    <name type="scientific">Actinophytocola algeriensis</name>
    <dbReference type="NCBI Taxonomy" id="1768010"/>
    <lineage>
        <taxon>Bacteria</taxon>
        <taxon>Bacillati</taxon>
        <taxon>Actinomycetota</taxon>
        <taxon>Actinomycetes</taxon>
        <taxon>Pseudonocardiales</taxon>
        <taxon>Pseudonocardiaceae</taxon>
    </lineage>
</organism>
<name>A0A7W7Q6B6_9PSEU</name>
<reference evidence="1 2" key="1">
    <citation type="submission" date="2020-08" db="EMBL/GenBank/DDBJ databases">
        <title>Genomic Encyclopedia of Type Strains, Phase III (KMG-III): the genomes of soil and plant-associated and newly described type strains.</title>
        <authorList>
            <person name="Whitman W."/>
        </authorList>
    </citation>
    <scope>NUCLEOTIDE SEQUENCE [LARGE SCALE GENOMIC DNA]</scope>
    <source>
        <strain evidence="1 2">CECT 8960</strain>
    </source>
</reference>
<dbReference type="RefSeq" id="WP_184812013.1">
    <property type="nucleotide sequence ID" value="NZ_JACHJQ010000004.1"/>
</dbReference>
<accession>A0A7W7Q6B6</accession>
<dbReference type="EMBL" id="JACHJQ010000004">
    <property type="protein sequence ID" value="MBB4907877.1"/>
    <property type="molecule type" value="Genomic_DNA"/>
</dbReference>
<comment type="caution">
    <text evidence="1">The sequence shown here is derived from an EMBL/GenBank/DDBJ whole genome shotgun (WGS) entry which is preliminary data.</text>
</comment>
<gene>
    <name evidence="1" type="ORF">FHR82_004119</name>
</gene>
<evidence type="ECO:0000313" key="1">
    <source>
        <dbReference type="EMBL" id="MBB4907877.1"/>
    </source>
</evidence>
<dbReference type="AlphaFoldDB" id="A0A7W7Q6B6"/>
<keyword evidence="2" id="KW-1185">Reference proteome</keyword>
<protein>
    <submittedName>
        <fullName evidence="1">NAD(P)-dependent dehydrogenase (Short-subunit alcohol dehydrogenase family)</fullName>
    </submittedName>
</protein>
<evidence type="ECO:0000313" key="2">
    <source>
        <dbReference type="Proteomes" id="UP000520767"/>
    </source>
</evidence>
<dbReference type="Proteomes" id="UP000520767">
    <property type="component" value="Unassembled WGS sequence"/>
</dbReference>
<proteinExistence type="predicted"/>